<dbReference type="SUPFAM" id="SSF54495">
    <property type="entry name" value="UBC-like"/>
    <property type="match status" value="1"/>
</dbReference>
<keyword evidence="5 7" id="KW-0067">ATP-binding</keyword>
<accession>A0A6U1UEC3</accession>
<evidence type="ECO:0000256" key="1">
    <source>
        <dbReference type="ARBA" id="ARBA00012486"/>
    </source>
</evidence>
<comment type="similarity">
    <text evidence="7">Belongs to the ubiquitin-conjugating enzyme family.</text>
</comment>
<evidence type="ECO:0000256" key="2">
    <source>
        <dbReference type="ARBA" id="ARBA00022679"/>
    </source>
</evidence>
<organism evidence="10">
    <name type="scientific">Vannella robusta</name>
    <dbReference type="NCBI Taxonomy" id="1487602"/>
    <lineage>
        <taxon>Eukaryota</taxon>
        <taxon>Amoebozoa</taxon>
        <taxon>Discosea</taxon>
        <taxon>Flabellinia</taxon>
        <taxon>Vannellidae</taxon>
        <taxon>Vannella</taxon>
    </lineage>
</organism>
<keyword evidence="3 7" id="KW-0547">Nucleotide-binding</keyword>
<evidence type="ECO:0000256" key="6">
    <source>
        <dbReference type="PROSITE-ProRule" id="PRU10133"/>
    </source>
</evidence>
<proteinExistence type="inferred from homology"/>
<keyword evidence="4 7" id="KW-0833">Ubl conjugation pathway</keyword>
<sequence>MNENIAPSVMRRILNEVADLTRNAPEGVKIIPVEDDLSEVHAIIAGPEQTPFENGSFRVKLKFGAEFPQAPPKGYFLTKIFHPNVSNNGEICVNTLKKDWKEELGLRHVLVTIKCLLIHPNPESALNEEAGRLLLEDYEDYAARAKLMTSIHAKAEPSNSGGSTPPAPSAPAKTVAKRVQRKQILRKKSLKRL</sequence>
<dbReference type="EMBL" id="HBKP01011822">
    <property type="protein sequence ID" value="CAE2218847.1"/>
    <property type="molecule type" value="Transcribed_RNA"/>
</dbReference>
<dbReference type="InterPro" id="IPR000608">
    <property type="entry name" value="UBC"/>
</dbReference>
<dbReference type="PROSITE" id="PS50127">
    <property type="entry name" value="UBC_2"/>
    <property type="match status" value="1"/>
</dbReference>
<dbReference type="InterPro" id="IPR023313">
    <property type="entry name" value="UBQ-conjugating_AS"/>
</dbReference>
<feature type="compositionally biased region" description="Low complexity" evidence="8">
    <location>
        <begin position="157"/>
        <end position="174"/>
    </location>
</feature>
<evidence type="ECO:0000256" key="8">
    <source>
        <dbReference type="SAM" id="MobiDB-lite"/>
    </source>
</evidence>
<dbReference type="Pfam" id="PF00179">
    <property type="entry name" value="UQ_con"/>
    <property type="match status" value="1"/>
</dbReference>
<dbReference type="EC" id="2.3.2.23" evidence="1"/>
<dbReference type="CDD" id="cd23804">
    <property type="entry name" value="UBCc_UBE2S"/>
    <property type="match status" value="1"/>
</dbReference>
<evidence type="ECO:0000256" key="5">
    <source>
        <dbReference type="ARBA" id="ARBA00022840"/>
    </source>
</evidence>
<feature type="domain" description="UBC core" evidence="9">
    <location>
        <begin position="8"/>
        <end position="154"/>
    </location>
</feature>
<protein>
    <recommendedName>
        <fullName evidence="1">E2 ubiquitin-conjugating enzyme</fullName>
        <ecNumber evidence="1">2.3.2.23</ecNumber>
    </recommendedName>
</protein>
<dbReference type="InterPro" id="IPR016135">
    <property type="entry name" value="UBQ-conjugating_enzyme/RWD"/>
</dbReference>
<evidence type="ECO:0000259" key="9">
    <source>
        <dbReference type="PROSITE" id="PS50127"/>
    </source>
</evidence>
<dbReference type="GO" id="GO:0061631">
    <property type="term" value="F:ubiquitin conjugating enzyme activity"/>
    <property type="evidence" value="ECO:0007669"/>
    <property type="project" value="UniProtKB-EC"/>
</dbReference>
<evidence type="ECO:0000313" key="11">
    <source>
        <dbReference type="EMBL" id="CAE2218847.1"/>
    </source>
</evidence>
<keyword evidence="2" id="KW-0808">Transferase</keyword>
<evidence type="ECO:0000256" key="4">
    <source>
        <dbReference type="ARBA" id="ARBA00022786"/>
    </source>
</evidence>
<evidence type="ECO:0000313" key="10">
    <source>
        <dbReference type="EMBL" id="CAE2218846.1"/>
    </source>
</evidence>
<name>A0A6U1UEC3_9EUKA</name>
<evidence type="ECO:0000256" key="7">
    <source>
        <dbReference type="RuleBase" id="RU362109"/>
    </source>
</evidence>
<gene>
    <name evidence="10" type="ORF">VSP0166_LOCUS8270</name>
    <name evidence="11" type="ORF">VSP0166_LOCUS8271</name>
</gene>
<dbReference type="PANTHER" id="PTHR24067">
    <property type="entry name" value="UBIQUITIN-CONJUGATING ENZYME E2"/>
    <property type="match status" value="1"/>
</dbReference>
<dbReference type="AlphaFoldDB" id="A0A6U1UEC3"/>
<feature type="active site" description="Glycyl thioester intermediate" evidence="6">
    <location>
        <position position="92"/>
    </location>
</feature>
<dbReference type="FunFam" id="3.10.110.10:FF:000031">
    <property type="entry name" value="Ubiquitin-conjugating enzyme E2 22"/>
    <property type="match status" value="1"/>
</dbReference>
<dbReference type="InterPro" id="IPR050113">
    <property type="entry name" value="Ub_conjugating_enzyme"/>
</dbReference>
<feature type="compositionally biased region" description="Basic residues" evidence="8">
    <location>
        <begin position="175"/>
        <end position="193"/>
    </location>
</feature>
<dbReference type="EMBL" id="HBKP01011821">
    <property type="protein sequence ID" value="CAE2218846.1"/>
    <property type="molecule type" value="Transcribed_RNA"/>
</dbReference>
<reference evidence="10" key="1">
    <citation type="submission" date="2021-01" db="EMBL/GenBank/DDBJ databases">
        <authorList>
            <person name="Corre E."/>
            <person name="Pelletier E."/>
            <person name="Niang G."/>
            <person name="Scheremetjew M."/>
            <person name="Finn R."/>
            <person name="Kale V."/>
            <person name="Holt S."/>
            <person name="Cochrane G."/>
            <person name="Meng A."/>
            <person name="Brown T."/>
            <person name="Cohen L."/>
        </authorList>
    </citation>
    <scope>NUCLEOTIDE SEQUENCE</scope>
    <source>
        <strain evidence="10">DIVA3 518/3/11/1/6</strain>
    </source>
</reference>
<dbReference type="GO" id="GO:0005524">
    <property type="term" value="F:ATP binding"/>
    <property type="evidence" value="ECO:0007669"/>
    <property type="project" value="UniProtKB-UniRule"/>
</dbReference>
<dbReference type="SMART" id="SM00212">
    <property type="entry name" value="UBCc"/>
    <property type="match status" value="1"/>
</dbReference>
<dbReference type="PROSITE" id="PS00183">
    <property type="entry name" value="UBC_1"/>
    <property type="match status" value="1"/>
</dbReference>
<dbReference type="Gene3D" id="3.10.110.10">
    <property type="entry name" value="Ubiquitin Conjugating Enzyme"/>
    <property type="match status" value="1"/>
</dbReference>
<evidence type="ECO:0000256" key="3">
    <source>
        <dbReference type="ARBA" id="ARBA00022741"/>
    </source>
</evidence>
<feature type="region of interest" description="Disordered" evidence="8">
    <location>
        <begin position="152"/>
        <end position="193"/>
    </location>
</feature>